<gene>
    <name evidence="6" type="ORF">AWW66_00030</name>
</gene>
<accession>A0A136PZS3</accession>
<organism evidence="6 7">
    <name type="scientific">Micromonospora rosaria</name>
    <dbReference type="NCBI Taxonomy" id="47874"/>
    <lineage>
        <taxon>Bacteria</taxon>
        <taxon>Bacillati</taxon>
        <taxon>Actinomycetota</taxon>
        <taxon>Actinomycetes</taxon>
        <taxon>Micromonosporales</taxon>
        <taxon>Micromonosporaceae</taxon>
        <taxon>Micromonospora</taxon>
    </lineage>
</organism>
<dbReference type="InterPro" id="IPR045851">
    <property type="entry name" value="AMP-bd_C_sf"/>
</dbReference>
<dbReference type="SMART" id="SM00823">
    <property type="entry name" value="PKS_PP"/>
    <property type="match status" value="2"/>
</dbReference>
<dbReference type="FunFam" id="3.40.50.980:FF:000001">
    <property type="entry name" value="Non-ribosomal peptide synthetase"/>
    <property type="match status" value="1"/>
</dbReference>
<dbReference type="Pfam" id="PF00501">
    <property type="entry name" value="AMP-binding"/>
    <property type="match status" value="2"/>
</dbReference>
<dbReference type="Pfam" id="PF13193">
    <property type="entry name" value="AMP-binding_C"/>
    <property type="match status" value="2"/>
</dbReference>
<dbReference type="Gene3D" id="2.30.38.10">
    <property type="entry name" value="Luciferase, Domain 3"/>
    <property type="match status" value="2"/>
</dbReference>
<feature type="compositionally biased region" description="Low complexity" evidence="4">
    <location>
        <begin position="9"/>
        <end position="21"/>
    </location>
</feature>
<dbReference type="EMBL" id="LRQV01000001">
    <property type="protein sequence ID" value="KXK63883.1"/>
    <property type="molecule type" value="Genomic_DNA"/>
</dbReference>
<dbReference type="PROSITE" id="PS00012">
    <property type="entry name" value="PHOSPHOPANTETHEINE"/>
    <property type="match status" value="1"/>
</dbReference>
<dbReference type="NCBIfam" id="TIGR01733">
    <property type="entry name" value="AA-adenyl-dom"/>
    <property type="match status" value="2"/>
</dbReference>
<dbReference type="GO" id="GO:0031177">
    <property type="term" value="F:phosphopantetheine binding"/>
    <property type="evidence" value="ECO:0007669"/>
    <property type="project" value="InterPro"/>
</dbReference>
<dbReference type="InterPro" id="IPR020806">
    <property type="entry name" value="PKS_PP-bd"/>
</dbReference>
<dbReference type="Gene3D" id="3.40.50.980">
    <property type="match status" value="4"/>
</dbReference>
<evidence type="ECO:0000256" key="3">
    <source>
        <dbReference type="ARBA" id="ARBA00022553"/>
    </source>
</evidence>
<dbReference type="GO" id="GO:0003824">
    <property type="term" value="F:catalytic activity"/>
    <property type="evidence" value="ECO:0007669"/>
    <property type="project" value="InterPro"/>
</dbReference>
<evidence type="ECO:0000256" key="2">
    <source>
        <dbReference type="ARBA" id="ARBA00022450"/>
    </source>
</evidence>
<feature type="compositionally biased region" description="Low complexity" evidence="4">
    <location>
        <begin position="1672"/>
        <end position="1686"/>
    </location>
</feature>
<dbReference type="SUPFAM" id="SSF52777">
    <property type="entry name" value="CoA-dependent acyltransferases"/>
    <property type="match status" value="2"/>
</dbReference>
<evidence type="ECO:0000313" key="7">
    <source>
        <dbReference type="Proteomes" id="UP000070620"/>
    </source>
</evidence>
<feature type="region of interest" description="Disordered" evidence="4">
    <location>
        <begin position="139"/>
        <end position="159"/>
    </location>
</feature>
<dbReference type="Gene3D" id="3.30.559.10">
    <property type="entry name" value="Chloramphenicol acetyltransferase-like domain"/>
    <property type="match status" value="1"/>
</dbReference>
<dbReference type="Gene3D" id="1.10.1200.10">
    <property type="entry name" value="ACP-like"/>
    <property type="match status" value="2"/>
</dbReference>
<proteinExistence type="predicted"/>
<keyword evidence="2" id="KW-0596">Phosphopantetheine</keyword>
<feature type="domain" description="Carrier" evidence="5">
    <location>
        <begin position="1581"/>
        <end position="1655"/>
    </location>
</feature>
<dbReference type="InterPro" id="IPR001242">
    <property type="entry name" value="Condensation_dom"/>
</dbReference>
<reference evidence="6 7" key="1">
    <citation type="submission" date="2016-01" db="EMBL/GenBank/DDBJ databases">
        <title>Whole genome sequence and analysis of Micromonospora rosaria DSM 803, which can produce antibacterial substance rosamicin.</title>
        <authorList>
            <person name="Yang H."/>
            <person name="He X."/>
            <person name="Zhu D."/>
        </authorList>
    </citation>
    <scope>NUCLEOTIDE SEQUENCE [LARGE SCALE GENOMIC DNA]</scope>
    <source>
        <strain evidence="6 7">DSM 803</strain>
    </source>
</reference>
<feature type="compositionally biased region" description="Basic and acidic residues" evidence="4">
    <location>
        <begin position="1687"/>
        <end position="1696"/>
    </location>
</feature>
<dbReference type="Gene3D" id="3.30.300.30">
    <property type="match status" value="2"/>
</dbReference>
<dbReference type="Gene3D" id="3.30.559.30">
    <property type="entry name" value="Nonribosomal peptide synthetase, condensation domain"/>
    <property type="match status" value="1"/>
</dbReference>
<dbReference type="PROSITE" id="PS00455">
    <property type="entry name" value="AMP_BINDING"/>
    <property type="match status" value="2"/>
</dbReference>
<dbReference type="SUPFAM" id="SSF47336">
    <property type="entry name" value="ACP-like"/>
    <property type="match status" value="2"/>
</dbReference>
<dbReference type="GO" id="GO:0043041">
    <property type="term" value="P:amino acid activation for nonribosomal peptide biosynthetic process"/>
    <property type="evidence" value="ECO:0007669"/>
    <property type="project" value="TreeGrafter"/>
</dbReference>
<dbReference type="CDD" id="cd05930">
    <property type="entry name" value="A_NRPS"/>
    <property type="match status" value="1"/>
</dbReference>
<comment type="caution">
    <text evidence="6">The sequence shown here is derived from an EMBL/GenBank/DDBJ whole genome shotgun (WGS) entry which is preliminary data.</text>
</comment>
<comment type="cofactor">
    <cofactor evidence="1">
        <name>pantetheine 4'-phosphate</name>
        <dbReference type="ChEBI" id="CHEBI:47942"/>
    </cofactor>
</comment>
<dbReference type="InterPro" id="IPR009081">
    <property type="entry name" value="PP-bd_ACP"/>
</dbReference>
<dbReference type="InterPro" id="IPR025110">
    <property type="entry name" value="AMP-bd_C"/>
</dbReference>
<dbReference type="SUPFAM" id="SSF56801">
    <property type="entry name" value="Acetyl-CoA synthetase-like"/>
    <property type="match status" value="2"/>
</dbReference>
<dbReference type="PROSITE" id="PS50075">
    <property type="entry name" value="CARRIER"/>
    <property type="match status" value="2"/>
</dbReference>
<dbReference type="PANTHER" id="PTHR45527">
    <property type="entry name" value="NONRIBOSOMAL PEPTIDE SYNTHETASE"/>
    <property type="match status" value="1"/>
</dbReference>
<name>A0A136PZS3_9ACTN</name>
<dbReference type="GO" id="GO:0008610">
    <property type="term" value="P:lipid biosynthetic process"/>
    <property type="evidence" value="ECO:0007669"/>
    <property type="project" value="UniProtKB-ARBA"/>
</dbReference>
<dbReference type="InterPro" id="IPR006162">
    <property type="entry name" value="Ppantetheine_attach_site"/>
</dbReference>
<dbReference type="InterPro" id="IPR036736">
    <property type="entry name" value="ACP-like_sf"/>
</dbReference>
<evidence type="ECO:0000313" key="6">
    <source>
        <dbReference type="EMBL" id="KXK63883.1"/>
    </source>
</evidence>
<dbReference type="InterPro" id="IPR010071">
    <property type="entry name" value="AA_adenyl_dom"/>
</dbReference>
<dbReference type="InterPro" id="IPR000873">
    <property type="entry name" value="AMP-dep_synth/lig_dom"/>
</dbReference>
<dbReference type="GO" id="GO:0044550">
    <property type="term" value="P:secondary metabolite biosynthetic process"/>
    <property type="evidence" value="ECO:0007669"/>
    <property type="project" value="TreeGrafter"/>
</dbReference>
<dbReference type="Proteomes" id="UP000070620">
    <property type="component" value="Unassembled WGS sequence"/>
</dbReference>
<feature type="region of interest" description="Disordered" evidence="4">
    <location>
        <begin position="1672"/>
        <end position="1696"/>
    </location>
</feature>
<feature type="domain" description="Carrier" evidence="5">
    <location>
        <begin position="531"/>
        <end position="606"/>
    </location>
</feature>
<dbReference type="GO" id="GO:0005737">
    <property type="term" value="C:cytoplasm"/>
    <property type="evidence" value="ECO:0007669"/>
    <property type="project" value="TreeGrafter"/>
</dbReference>
<feature type="region of interest" description="Disordered" evidence="4">
    <location>
        <begin position="1"/>
        <end position="21"/>
    </location>
</feature>
<evidence type="ECO:0000256" key="1">
    <source>
        <dbReference type="ARBA" id="ARBA00001957"/>
    </source>
</evidence>
<keyword evidence="7" id="KW-1185">Reference proteome</keyword>
<dbReference type="PANTHER" id="PTHR45527:SF1">
    <property type="entry name" value="FATTY ACID SYNTHASE"/>
    <property type="match status" value="1"/>
</dbReference>
<dbReference type="InterPro" id="IPR023213">
    <property type="entry name" value="CAT-like_dom_sf"/>
</dbReference>
<dbReference type="InterPro" id="IPR020845">
    <property type="entry name" value="AMP-binding_CS"/>
</dbReference>
<evidence type="ECO:0000256" key="4">
    <source>
        <dbReference type="SAM" id="MobiDB-lite"/>
    </source>
</evidence>
<sequence length="1696" mass="181678">MRGHEAEPALPAGAARTGAGRPAGTVAAAFAGAVARDPDGTALVGAGQRVSYRDLDHHSDSLAGRLPDHIGPESVVGVCLRPGPDLVAAVLAVLKRGAAYLPLDPDHPPSRLAHLVRDAGVRSVFLTDERVRTALADVTPLSPRPGARPEARPRRPAPAVGPGNLAYVVYTSGSTGAPKPVGVSHDALLNLIGWSAAEYGMRPGDRLLPTHAPGFDAGVRELLLPLLTGAGLVLGDGDERFWPARLLDLVAAEGVTMLDVVPSLLRRLLDEPHAAARLAAVRQVTCGGEELPARTVRRLRDVAPWIRVFNQYGPSEATVAATSWTGVHPAGEERVPIGVPINDVHAYVLDAGLRPVPAGTPGELVLGGRGVARGYLGAADRTAERFLPDPFRGAPGARMYRTGDRVQARPDGALVFLGRLDDQVTIDGYRIEPGEVAAAVRRFPGVADAAVVPVHDPTGTLSLAAFVAPATAGPGRAEVDAAALRRWLSHQLPPFMVPRHLSLLERLPVTETGKLDRARLPVATRPAPTRRPADGPERTIAEVVRDVLDLPEVGVEDDVFALGADSLCATRIALRAGTALGVRLNVHDVFAARTVAGLAAAVATAPPATELPDVAPATGDLSPPQRRLWFLDQLMPGNVAYNVGAGYRIRGPLDVAALGEALRAVTIRHECLRHRYPAEDGQPRARLLEPAQVVGELPVRAVGSWAEAEQLARAEVAVPFDLADGPLLRARLLRVGVDDHLLLLVVHHIVFDGWSLAPFERHLSAAYRAATAGRPDPLPDGRQYRHVVAWQRRHLTGDRVDEVVEYWTRRLAGLDLVLELPADRPHPPVPSYRAAAVPVRIPPHVAAGLRHLAGERGATLFMVALAVYQVLLGRYARRDTFVVGCPSVGRFRSDFEDVVGFFVNTLPMRADLSGDPTFAQLVDRIRAAATAAYAHQDLPFERLAEQLAPARDLNRYPVAQVWFDLFTAPDSLELPGTATRWHPPATVATRFDLELHLAESPSGALVGELVYATDLFDASTAAQYARHVERLADRLAERPDTPLSTVELLDAGERDRILYRWNDTSAALPGDRTIPALFAAQVAGTPDRVALVVDGRELSFADLDRRANRLAGHLRRHGIRRGQVVALLLPPGLDAVVALLAVVKAGAAYLPLDVDSPAERLAFMVTNAGATLVLTRTEVRDGLPRLDVPVRCLDTDSAAIDRCDPTDPPGPGSPDDLLYVIYTSGSTGQPKGVAMTHRPLVNLLDWQVRRAECAGPTLQFSALHFDISFQEMFSTWLCGERVVLLDRDQRRDPEQLLTVMTTTGVRRLFCTPLVLEQVAQAAASRSELPPLASIATAGERLQITGEVRDLLCRLPGVRVDNQYGPTEAHVVTAQMLAGDPRGWPVFPLVGSAIANTRIHLLDERGRPVPPRVPGEVYVGGICLARGYLGRPDLTADRFVPDPFGTEPGARLYRTGDLARWTSDGRIEFLGRTDHQVKVRGYRIEPGEIEVTLTGHPDVAEAAVLATGAGADRILVAYVVPRPGGAVDPEALRGFLRARLPSYMVPAGMVGVPALPLTAAGKLDRAGLAGLDERSVAAADAETLQPHERIVADVWAKHLRGPIGADADFFDLGGHSLMATTVIHEIRSAFDIPLPLRAIFENRTVRELAAAVATVVTAQIEDMTDEDVVAAVTDDPLPTGTGAAGTPGREEPDNAGH</sequence>
<protein>
    <recommendedName>
        <fullName evidence="5">Carrier domain-containing protein</fullName>
    </recommendedName>
</protein>
<keyword evidence="3" id="KW-0597">Phosphoprotein</keyword>
<dbReference type="CDD" id="cd19531">
    <property type="entry name" value="LCL_NRPS-like"/>
    <property type="match status" value="1"/>
</dbReference>
<evidence type="ECO:0000259" key="5">
    <source>
        <dbReference type="PROSITE" id="PS50075"/>
    </source>
</evidence>
<dbReference type="Pfam" id="PF00668">
    <property type="entry name" value="Condensation"/>
    <property type="match status" value="1"/>
</dbReference>
<dbReference type="FunFam" id="2.30.38.10:FF:000001">
    <property type="entry name" value="Non-ribosomal peptide synthetase PvdI"/>
    <property type="match status" value="1"/>
</dbReference>
<dbReference type="Pfam" id="PF00550">
    <property type="entry name" value="PP-binding"/>
    <property type="match status" value="2"/>
</dbReference>